<dbReference type="Proteomes" id="UP001334804">
    <property type="component" value="Chromosome"/>
</dbReference>
<keyword evidence="1" id="KW-0175">Coiled coil</keyword>
<evidence type="ECO:0000313" key="5">
    <source>
        <dbReference type="Proteomes" id="UP001334804"/>
    </source>
</evidence>
<dbReference type="Proteomes" id="UP000199343">
    <property type="component" value="Unassembled WGS sequence"/>
</dbReference>
<protein>
    <recommendedName>
        <fullName evidence="6">Excreted virulence factor EspC, type VII ESX diderm</fullName>
    </recommendedName>
</protein>
<dbReference type="EMBL" id="CP109071">
    <property type="protein sequence ID" value="WSA34398.1"/>
    <property type="molecule type" value="Genomic_DNA"/>
</dbReference>
<dbReference type="RefSeq" id="WP_091623745.1">
    <property type="nucleotide sequence ID" value="NZ_CP109071.1"/>
</dbReference>
<proteinExistence type="predicted"/>
<sequence>MANEVDVGAIRGAGKKLAAEDGPKAFLRNAKEKLDEVKLSGLSMTILGIGAVGRHNAVIDEHVDNLTSGIEHLQKAADNLEKTASNWEKSDQPWVVK</sequence>
<evidence type="ECO:0000256" key="1">
    <source>
        <dbReference type="SAM" id="Coils"/>
    </source>
</evidence>
<feature type="coiled-coil region" evidence="1">
    <location>
        <begin position="63"/>
        <end position="90"/>
    </location>
</feature>
<keyword evidence="5" id="KW-1185">Reference proteome</keyword>
<reference evidence="3 5" key="2">
    <citation type="submission" date="2022-10" db="EMBL/GenBank/DDBJ databases">
        <title>The complete genomes of actinobacterial strains from the NBC collection.</title>
        <authorList>
            <person name="Joergensen T.S."/>
            <person name="Alvarez Arevalo M."/>
            <person name="Sterndorff E.B."/>
            <person name="Faurdal D."/>
            <person name="Vuksanovic O."/>
            <person name="Mourched A.-S."/>
            <person name="Charusanti P."/>
            <person name="Shaw S."/>
            <person name="Blin K."/>
            <person name="Weber T."/>
        </authorList>
    </citation>
    <scope>NUCLEOTIDE SEQUENCE [LARGE SCALE GENOMIC DNA]</scope>
    <source>
        <strain evidence="3 5">NBC 01809</strain>
    </source>
</reference>
<evidence type="ECO:0000313" key="4">
    <source>
        <dbReference type="Proteomes" id="UP000199343"/>
    </source>
</evidence>
<accession>A0A1C6UML6</accession>
<gene>
    <name evidence="2" type="ORF">GA0070608_1445</name>
    <name evidence="3" type="ORF">OIE14_10310</name>
</gene>
<reference evidence="2 4" key="1">
    <citation type="submission" date="2016-06" db="EMBL/GenBank/DDBJ databases">
        <authorList>
            <person name="Kjaerup R.B."/>
            <person name="Dalgaard T.S."/>
            <person name="Juul-Madsen H.R."/>
        </authorList>
    </citation>
    <scope>NUCLEOTIDE SEQUENCE [LARGE SCALE GENOMIC DNA]</scope>
    <source>
        <strain evidence="2 4">DSM 43363</strain>
    </source>
</reference>
<evidence type="ECO:0000313" key="3">
    <source>
        <dbReference type="EMBL" id="WSA34398.1"/>
    </source>
</evidence>
<dbReference type="EMBL" id="FMIC01000002">
    <property type="protein sequence ID" value="SCL55143.1"/>
    <property type="molecule type" value="Genomic_DNA"/>
</dbReference>
<dbReference type="STRING" id="47871.GA0070608_1445"/>
<evidence type="ECO:0008006" key="6">
    <source>
        <dbReference type="Google" id="ProtNLM"/>
    </source>
</evidence>
<dbReference type="OrthoDB" id="3396478at2"/>
<evidence type="ECO:0000313" key="2">
    <source>
        <dbReference type="EMBL" id="SCL55143.1"/>
    </source>
</evidence>
<name>A0A1C6UML6_9ACTN</name>
<organism evidence="2 4">
    <name type="scientific">Micromonospora peucetia</name>
    <dbReference type="NCBI Taxonomy" id="47871"/>
    <lineage>
        <taxon>Bacteria</taxon>
        <taxon>Bacillati</taxon>
        <taxon>Actinomycetota</taxon>
        <taxon>Actinomycetes</taxon>
        <taxon>Micromonosporales</taxon>
        <taxon>Micromonosporaceae</taxon>
        <taxon>Micromonospora</taxon>
    </lineage>
</organism>
<dbReference type="AlphaFoldDB" id="A0A1C6UML6"/>